<evidence type="ECO:0000256" key="5">
    <source>
        <dbReference type="ARBA" id="ARBA00022692"/>
    </source>
</evidence>
<evidence type="ECO:0000256" key="9">
    <source>
        <dbReference type="ARBA" id="ARBA00023136"/>
    </source>
</evidence>
<dbReference type="SUPFAM" id="SSF69593">
    <property type="entry name" value="Glycerol-3-phosphate (1)-acyltransferase"/>
    <property type="match status" value="1"/>
</dbReference>
<dbReference type="EMBL" id="HBUF01537653">
    <property type="protein sequence ID" value="CAG6753873.1"/>
    <property type="molecule type" value="Transcribed_RNA"/>
</dbReference>
<keyword evidence="8" id="KW-0443">Lipid metabolism</keyword>
<keyword evidence="4 11" id="KW-0808">Transferase</keyword>
<dbReference type="EMBL" id="HBUF01060263">
    <property type="protein sequence ID" value="CAG6625556.1"/>
    <property type="molecule type" value="Transcribed_RNA"/>
</dbReference>
<evidence type="ECO:0000256" key="2">
    <source>
        <dbReference type="ARBA" id="ARBA00005420"/>
    </source>
</evidence>
<evidence type="ECO:0000256" key="11">
    <source>
        <dbReference type="RuleBase" id="RU367023"/>
    </source>
</evidence>
<evidence type="ECO:0000256" key="6">
    <source>
        <dbReference type="ARBA" id="ARBA00022824"/>
    </source>
</evidence>
<evidence type="ECO:0000256" key="4">
    <source>
        <dbReference type="ARBA" id="ARBA00022679"/>
    </source>
</evidence>
<dbReference type="EMBL" id="HBUF01537654">
    <property type="protein sequence ID" value="CAG6753874.1"/>
    <property type="molecule type" value="Transcribed_RNA"/>
</dbReference>
<dbReference type="PANTHER" id="PTHR12317:SF79">
    <property type="entry name" value="ACYLTRANSFERASE"/>
    <property type="match status" value="1"/>
</dbReference>
<keyword evidence="6 11" id="KW-0256">Endoplasmic reticulum</keyword>
<dbReference type="EC" id="2.3.1.-" evidence="11"/>
<evidence type="ECO:0000256" key="1">
    <source>
        <dbReference type="ARBA" id="ARBA00004477"/>
    </source>
</evidence>
<comment type="similarity">
    <text evidence="2 11">Belongs to the diacylglycerol acyltransferase family.</text>
</comment>
<dbReference type="Pfam" id="PF03982">
    <property type="entry name" value="DAGAT"/>
    <property type="match status" value="1"/>
</dbReference>
<dbReference type="PANTHER" id="PTHR12317">
    <property type="entry name" value="DIACYLGLYCEROL O-ACYLTRANSFERASE"/>
    <property type="match status" value="1"/>
</dbReference>
<dbReference type="AlphaFoldDB" id="A0A8D8RYZ4"/>
<evidence type="ECO:0000256" key="8">
    <source>
        <dbReference type="ARBA" id="ARBA00023098"/>
    </source>
</evidence>
<dbReference type="CDD" id="cd07987">
    <property type="entry name" value="LPLAT_MGAT-like"/>
    <property type="match status" value="1"/>
</dbReference>
<proteinExistence type="inferred from homology"/>
<dbReference type="EMBL" id="HBUF01060264">
    <property type="protein sequence ID" value="CAG6625557.1"/>
    <property type="molecule type" value="Transcribed_RNA"/>
</dbReference>
<keyword evidence="5 11" id="KW-0812">Transmembrane</keyword>
<feature type="transmembrane region" description="Helical" evidence="11">
    <location>
        <begin position="21"/>
        <end position="41"/>
    </location>
</feature>
<keyword evidence="7 11" id="KW-1133">Transmembrane helix</keyword>
<protein>
    <recommendedName>
        <fullName evidence="11">Acyltransferase</fullName>
        <ecNumber evidence="11">2.3.1.-</ecNumber>
    </recommendedName>
</protein>
<accession>A0A8D8RYZ4</accession>
<reference evidence="12" key="1">
    <citation type="submission" date="2021-05" db="EMBL/GenBank/DDBJ databases">
        <authorList>
            <person name="Alioto T."/>
            <person name="Alioto T."/>
            <person name="Gomez Garrido J."/>
        </authorList>
    </citation>
    <scope>NUCLEOTIDE SEQUENCE</scope>
</reference>
<keyword evidence="9 11" id="KW-0472">Membrane</keyword>
<organism evidence="12">
    <name type="scientific">Cacopsylla melanoneura</name>
    <dbReference type="NCBI Taxonomy" id="428564"/>
    <lineage>
        <taxon>Eukaryota</taxon>
        <taxon>Metazoa</taxon>
        <taxon>Ecdysozoa</taxon>
        <taxon>Arthropoda</taxon>
        <taxon>Hexapoda</taxon>
        <taxon>Insecta</taxon>
        <taxon>Pterygota</taxon>
        <taxon>Neoptera</taxon>
        <taxon>Paraneoptera</taxon>
        <taxon>Hemiptera</taxon>
        <taxon>Sternorrhyncha</taxon>
        <taxon>Psylloidea</taxon>
        <taxon>Psyllidae</taxon>
        <taxon>Psyllinae</taxon>
        <taxon>Cacopsylla</taxon>
    </lineage>
</organism>
<keyword evidence="3" id="KW-0444">Lipid biosynthesis</keyword>
<name>A0A8D8RYZ4_9HEMI</name>
<keyword evidence="10 12" id="KW-0012">Acyltransferase</keyword>
<dbReference type="InterPro" id="IPR007130">
    <property type="entry name" value="DAGAT"/>
</dbReference>
<dbReference type="EMBL" id="HBUF01195319">
    <property type="protein sequence ID" value="CAG6659811.1"/>
    <property type="molecule type" value="Transcribed_RNA"/>
</dbReference>
<evidence type="ECO:0000313" key="12">
    <source>
        <dbReference type="EMBL" id="CAG6659811.1"/>
    </source>
</evidence>
<evidence type="ECO:0000256" key="10">
    <source>
        <dbReference type="ARBA" id="ARBA00023315"/>
    </source>
</evidence>
<evidence type="ECO:0000256" key="3">
    <source>
        <dbReference type="ARBA" id="ARBA00022516"/>
    </source>
</evidence>
<comment type="caution">
    <text evidence="11">Lacks conserved residue(s) required for the propagation of feature annotation.</text>
</comment>
<comment type="subcellular location">
    <subcellularLocation>
        <location evidence="1 11">Endoplasmic reticulum membrane</location>
        <topology evidence="1 11">Multi-pass membrane protein</topology>
    </subcellularLocation>
</comment>
<dbReference type="GO" id="GO:0004144">
    <property type="term" value="F:diacylglycerol O-acyltransferase activity"/>
    <property type="evidence" value="ECO:0007669"/>
    <property type="project" value="TreeGrafter"/>
</dbReference>
<dbReference type="GO" id="GO:0005789">
    <property type="term" value="C:endoplasmic reticulum membrane"/>
    <property type="evidence" value="ECO:0007669"/>
    <property type="project" value="UniProtKB-SubCell"/>
</dbReference>
<dbReference type="EMBL" id="HBUF01060266">
    <property type="protein sequence ID" value="CAG6625559.1"/>
    <property type="molecule type" value="Transcribed_RNA"/>
</dbReference>
<dbReference type="GO" id="GO:0019432">
    <property type="term" value="P:triglyceride biosynthetic process"/>
    <property type="evidence" value="ECO:0007669"/>
    <property type="project" value="TreeGrafter"/>
</dbReference>
<dbReference type="EMBL" id="HBUF01537655">
    <property type="protein sequence ID" value="CAG6753875.1"/>
    <property type="molecule type" value="Transcribed_RNA"/>
</dbReference>
<sequence>MILFGIKFAPLLVPLERRLQTFAAAMWIIVLAFGGMVGAWGSIYLLLYTRYYPLVLLYYAWIYLDRNTCETGGRRSEWMRNWAWWRYYRDYFPVSLVKTADLPATHNYLFCIYPHGILSSGAFCNFASNATNFRSVFPGLVSDVLTLSSHFWMPFSRELMHGLGALSASGESITHVLTHSKGGRVLCLMVGGARESFKCKPGLYEIILKSRKGFVRIALKTGTPLVPVFTFGETDLFDQVPNPPGSWLLRLQEQIRRVVGVAPCIPIGRGFFQYSFGLIPRRHKLYTVVGAPIEVPKVSVPSQELIDEYHRKFTDSLIQLFEDHKDKYVDNPKTTKLVIE</sequence>
<evidence type="ECO:0000256" key="7">
    <source>
        <dbReference type="ARBA" id="ARBA00022989"/>
    </source>
</evidence>